<dbReference type="InterPro" id="IPR031986">
    <property type="entry name" value="GD_N"/>
</dbReference>
<dbReference type="PROSITE" id="PS00134">
    <property type="entry name" value="TRYPSIN_HIS"/>
    <property type="match status" value="1"/>
</dbReference>
<dbReference type="Pfam" id="PF16030">
    <property type="entry name" value="GD_N"/>
    <property type="match status" value="1"/>
</dbReference>
<evidence type="ECO:0000256" key="2">
    <source>
        <dbReference type="ARBA" id="ARBA00022525"/>
    </source>
</evidence>
<dbReference type="InterPro" id="IPR001314">
    <property type="entry name" value="Peptidase_S1A"/>
</dbReference>
<dbReference type="eggNOG" id="KOG3627">
    <property type="taxonomic scope" value="Eukaryota"/>
</dbReference>
<dbReference type="HOGENOM" id="CLU_006842_16_1_1"/>
<dbReference type="MEROPS" id="S01.A79"/>
<dbReference type="PROSITE" id="PS50240">
    <property type="entry name" value="TRYPSIN_DOM"/>
    <property type="match status" value="1"/>
</dbReference>
<dbReference type="InParanoid" id="B4M052"/>
<dbReference type="SUPFAM" id="SSF50494">
    <property type="entry name" value="Trypsin-like serine proteases"/>
    <property type="match status" value="1"/>
</dbReference>
<dbReference type="AlphaFoldDB" id="B4M052"/>
<comment type="similarity">
    <text evidence="9">Belongs to the peptidase S1 family. CLIP subfamily.</text>
</comment>
<evidence type="ECO:0000256" key="6">
    <source>
        <dbReference type="ARBA" id="ARBA00022825"/>
    </source>
</evidence>
<dbReference type="GO" id="GO:0004252">
    <property type="term" value="F:serine-type endopeptidase activity"/>
    <property type="evidence" value="ECO:0007669"/>
    <property type="project" value="InterPro"/>
</dbReference>
<evidence type="ECO:0000313" key="13">
    <source>
        <dbReference type="Proteomes" id="UP000008792"/>
    </source>
</evidence>
<dbReference type="STRING" id="7244.B4M052"/>
<sequence length="480" mass="53191">MRHSMAIIATQMLKLPLTLLLFSLSLRIVLTQSRSPSGCYSIFRYQQQSDHWIGLLTPPEDGLKSVEWLVRFVSHGTDQNGTVSSLDPYPDKQTALQAMHNGGRAECFVRFDGYVHLVPKVVHIELNGQVLCTASGYAPPSTRMTRELHMAVTSQTTQEHRSTGLIHAPITPTPWMATTTEKSAASVGSNWGRWDANPFLKPLKNNREEPIVIVDTRRDPAEEECGLEGYVALQNGGEIVPRGRFPWLAALYLDTNIDPNKIQLIYKCVTSLISARTVITAAHCIYSYTPAQLRVYVGRHDTSLHPEKDATLMTVESMRTHPDFVGNVVPDCDVGLLVLAEKVQFSFYVRPICLWSNGMSLDGEEEIAVAGWGNDANFKPTRFPVAVNVTLVSREMCLSDMLTARDFLTPRALCADNSQGHGPCLGDSGGGLMVLRNGRWYVRGIVSLAQRAGHGCNLSRSVIYSDVASHLSWVERNIVR</sequence>
<keyword evidence="7" id="KW-0865">Zymogen</keyword>
<name>B4M052_DROVI</name>
<keyword evidence="5 12" id="KW-0378">Hydrolase</keyword>
<evidence type="ECO:0000256" key="3">
    <source>
        <dbReference type="ARBA" id="ARBA00022670"/>
    </source>
</evidence>
<evidence type="ECO:0000256" key="8">
    <source>
        <dbReference type="ARBA" id="ARBA00023157"/>
    </source>
</evidence>
<dbReference type="SMART" id="SM00020">
    <property type="entry name" value="Tryp_SPc"/>
    <property type="match status" value="1"/>
</dbReference>
<dbReference type="Gene3D" id="2.40.10.10">
    <property type="entry name" value="Trypsin-like serine proteases"/>
    <property type="match status" value="1"/>
</dbReference>
<comment type="subcellular location">
    <subcellularLocation>
        <location evidence="1">Secreted</location>
    </subcellularLocation>
</comment>
<dbReference type="KEGG" id="dvi:6630162"/>
<keyword evidence="3" id="KW-0645">Protease</keyword>
<reference evidence="12 13" key="1">
    <citation type="journal article" date="2007" name="Nature">
        <title>Evolution of genes and genomes on the Drosophila phylogeny.</title>
        <authorList>
            <consortium name="Drosophila 12 Genomes Consortium"/>
            <person name="Clark A.G."/>
            <person name="Eisen M.B."/>
            <person name="Smith D.R."/>
            <person name="Bergman C.M."/>
            <person name="Oliver B."/>
            <person name="Markow T.A."/>
            <person name="Kaufman T.C."/>
            <person name="Kellis M."/>
            <person name="Gelbart W."/>
            <person name="Iyer V.N."/>
            <person name="Pollard D.A."/>
            <person name="Sackton T.B."/>
            <person name="Larracuente A.M."/>
            <person name="Singh N.D."/>
            <person name="Abad J.P."/>
            <person name="Abt D.N."/>
            <person name="Adryan B."/>
            <person name="Aguade M."/>
            <person name="Akashi H."/>
            <person name="Anderson W.W."/>
            <person name="Aquadro C.F."/>
            <person name="Ardell D.H."/>
            <person name="Arguello R."/>
            <person name="Artieri C.G."/>
            <person name="Barbash D.A."/>
            <person name="Barker D."/>
            <person name="Barsanti P."/>
            <person name="Batterham P."/>
            <person name="Batzoglou S."/>
            <person name="Begun D."/>
            <person name="Bhutkar A."/>
            <person name="Blanco E."/>
            <person name="Bosak S.A."/>
            <person name="Bradley R.K."/>
            <person name="Brand A.D."/>
            <person name="Brent M.R."/>
            <person name="Brooks A.N."/>
            <person name="Brown R.H."/>
            <person name="Butlin R.K."/>
            <person name="Caggese C."/>
            <person name="Calvi B.R."/>
            <person name="Bernardo de Carvalho A."/>
            <person name="Caspi A."/>
            <person name="Castrezana S."/>
            <person name="Celniker S.E."/>
            <person name="Chang J.L."/>
            <person name="Chapple C."/>
            <person name="Chatterji S."/>
            <person name="Chinwalla A."/>
            <person name="Civetta A."/>
            <person name="Clifton S.W."/>
            <person name="Comeron J.M."/>
            <person name="Costello J.C."/>
            <person name="Coyne J.A."/>
            <person name="Daub J."/>
            <person name="David R.G."/>
            <person name="Delcher A.L."/>
            <person name="Delehaunty K."/>
            <person name="Do C.B."/>
            <person name="Ebling H."/>
            <person name="Edwards K."/>
            <person name="Eickbush T."/>
            <person name="Evans J.D."/>
            <person name="Filipski A."/>
            <person name="Findeiss S."/>
            <person name="Freyhult E."/>
            <person name="Fulton L."/>
            <person name="Fulton R."/>
            <person name="Garcia A.C."/>
            <person name="Gardiner A."/>
            <person name="Garfield D.A."/>
            <person name="Garvin B.E."/>
            <person name="Gibson G."/>
            <person name="Gilbert D."/>
            <person name="Gnerre S."/>
            <person name="Godfrey J."/>
            <person name="Good R."/>
            <person name="Gotea V."/>
            <person name="Gravely B."/>
            <person name="Greenberg A.J."/>
            <person name="Griffiths-Jones S."/>
            <person name="Gross S."/>
            <person name="Guigo R."/>
            <person name="Gustafson E.A."/>
            <person name="Haerty W."/>
            <person name="Hahn M.W."/>
            <person name="Halligan D.L."/>
            <person name="Halpern A.L."/>
            <person name="Halter G.M."/>
            <person name="Han M.V."/>
            <person name="Heger A."/>
            <person name="Hillier L."/>
            <person name="Hinrichs A.S."/>
            <person name="Holmes I."/>
            <person name="Hoskins R.A."/>
            <person name="Hubisz M.J."/>
            <person name="Hultmark D."/>
            <person name="Huntley M.A."/>
            <person name="Jaffe D.B."/>
            <person name="Jagadeeshan S."/>
            <person name="Jeck W.R."/>
            <person name="Johnson J."/>
            <person name="Jones C.D."/>
            <person name="Jordan W.C."/>
            <person name="Karpen G.H."/>
            <person name="Kataoka E."/>
            <person name="Keightley P.D."/>
            <person name="Kheradpour P."/>
            <person name="Kirkness E.F."/>
            <person name="Koerich L.B."/>
            <person name="Kristiansen K."/>
            <person name="Kudrna D."/>
            <person name="Kulathinal R.J."/>
            <person name="Kumar S."/>
            <person name="Kwok R."/>
            <person name="Lander E."/>
            <person name="Langley C.H."/>
            <person name="Lapoint R."/>
            <person name="Lazzaro B.P."/>
            <person name="Lee S.J."/>
            <person name="Levesque L."/>
            <person name="Li R."/>
            <person name="Lin C.F."/>
            <person name="Lin M.F."/>
            <person name="Lindblad-Toh K."/>
            <person name="Llopart A."/>
            <person name="Long M."/>
            <person name="Low L."/>
            <person name="Lozovsky E."/>
            <person name="Lu J."/>
            <person name="Luo M."/>
            <person name="Machado C.A."/>
            <person name="Makalowski W."/>
            <person name="Marzo M."/>
            <person name="Matsuda M."/>
            <person name="Matzkin L."/>
            <person name="McAllister B."/>
            <person name="McBride C.S."/>
            <person name="McKernan B."/>
            <person name="McKernan K."/>
            <person name="Mendez-Lago M."/>
            <person name="Minx P."/>
            <person name="Mollenhauer M.U."/>
            <person name="Montooth K."/>
            <person name="Mount S.M."/>
            <person name="Mu X."/>
            <person name="Myers E."/>
            <person name="Negre B."/>
            <person name="Newfeld S."/>
            <person name="Nielsen R."/>
            <person name="Noor M.A."/>
            <person name="O'Grady P."/>
            <person name="Pachter L."/>
            <person name="Papaceit M."/>
            <person name="Parisi M.J."/>
            <person name="Parisi M."/>
            <person name="Parts L."/>
            <person name="Pedersen J.S."/>
            <person name="Pesole G."/>
            <person name="Phillippy A.M."/>
            <person name="Ponting C.P."/>
            <person name="Pop M."/>
            <person name="Porcelli D."/>
            <person name="Powell J.R."/>
            <person name="Prohaska S."/>
            <person name="Pruitt K."/>
            <person name="Puig M."/>
            <person name="Quesneville H."/>
            <person name="Ram K.R."/>
            <person name="Rand D."/>
            <person name="Rasmussen M.D."/>
            <person name="Reed L.K."/>
            <person name="Reenan R."/>
            <person name="Reily A."/>
            <person name="Remington K.A."/>
            <person name="Rieger T.T."/>
            <person name="Ritchie M.G."/>
            <person name="Robin C."/>
            <person name="Rogers Y.H."/>
            <person name="Rohde C."/>
            <person name="Rozas J."/>
            <person name="Rubenfield M.J."/>
            <person name="Ruiz A."/>
            <person name="Russo S."/>
            <person name="Salzberg S.L."/>
            <person name="Sanchez-Gracia A."/>
            <person name="Saranga D.J."/>
            <person name="Sato H."/>
            <person name="Schaeffer S.W."/>
            <person name="Schatz M.C."/>
            <person name="Schlenke T."/>
            <person name="Schwartz R."/>
            <person name="Segarra C."/>
            <person name="Singh R.S."/>
            <person name="Sirot L."/>
            <person name="Sirota M."/>
            <person name="Sisneros N.B."/>
            <person name="Smith C.D."/>
            <person name="Smith T.F."/>
            <person name="Spieth J."/>
            <person name="Stage D.E."/>
            <person name="Stark A."/>
            <person name="Stephan W."/>
            <person name="Strausberg R.L."/>
            <person name="Strempel S."/>
            <person name="Sturgill D."/>
            <person name="Sutton G."/>
            <person name="Sutton G.G."/>
            <person name="Tao W."/>
            <person name="Teichmann S."/>
            <person name="Tobari Y.N."/>
            <person name="Tomimura Y."/>
            <person name="Tsolas J.M."/>
            <person name="Valente V.L."/>
            <person name="Venter E."/>
            <person name="Venter J.C."/>
            <person name="Vicario S."/>
            <person name="Vieira F.G."/>
            <person name="Vilella A.J."/>
            <person name="Villasante A."/>
            <person name="Walenz B."/>
            <person name="Wang J."/>
            <person name="Wasserman M."/>
            <person name="Watts T."/>
            <person name="Wilson D."/>
            <person name="Wilson R.K."/>
            <person name="Wing R.A."/>
            <person name="Wolfner M.F."/>
            <person name="Wong A."/>
            <person name="Wong G.K."/>
            <person name="Wu C.I."/>
            <person name="Wu G."/>
            <person name="Yamamoto D."/>
            <person name="Yang H.P."/>
            <person name="Yang S.P."/>
            <person name="Yorke J.A."/>
            <person name="Yoshida K."/>
            <person name="Zdobnov E."/>
            <person name="Zhang P."/>
            <person name="Zhang Y."/>
            <person name="Zimin A.V."/>
            <person name="Baldwin J."/>
            <person name="Abdouelleil A."/>
            <person name="Abdulkadir J."/>
            <person name="Abebe A."/>
            <person name="Abera B."/>
            <person name="Abreu J."/>
            <person name="Acer S.C."/>
            <person name="Aftuck L."/>
            <person name="Alexander A."/>
            <person name="An P."/>
            <person name="Anderson E."/>
            <person name="Anderson S."/>
            <person name="Arachi H."/>
            <person name="Azer M."/>
            <person name="Bachantsang P."/>
            <person name="Barry A."/>
            <person name="Bayul T."/>
            <person name="Berlin A."/>
            <person name="Bessette D."/>
            <person name="Bloom T."/>
            <person name="Blye J."/>
            <person name="Boguslavskiy L."/>
            <person name="Bonnet C."/>
            <person name="Boukhgalter B."/>
            <person name="Bourzgui I."/>
            <person name="Brown A."/>
            <person name="Cahill P."/>
            <person name="Channer S."/>
            <person name="Cheshatsang Y."/>
            <person name="Chuda L."/>
            <person name="Citroen M."/>
            <person name="Collymore A."/>
            <person name="Cooke P."/>
            <person name="Costello M."/>
            <person name="D'Aco K."/>
            <person name="Daza R."/>
            <person name="De Haan G."/>
            <person name="DeGray S."/>
            <person name="DeMaso C."/>
            <person name="Dhargay N."/>
            <person name="Dooley K."/>
            <person name="Dooley E."/>
            <person name="Doricent M."/>
            <person name="Dorje P."/>
            <person name="Dorjee K."/>
            <person name="Dupes A."/>
            <person name="Elong R."/>
            <person name="Falk J."/>
            <person name="Farina A."/>
            <person name="Faro S."/>
            <person name="Ferguson D."/>
            <person name="Fisher S."/>
            <person name="Foley C.D."/>
            <person name="Franke A."/>
            <person name="Friedrich D."/>
            <person name="Gadbois L."/>
            <person name="Gearin G."/>
            <person name="Gearin C.R."/>
            <person name="Giannoukos G."/>
            <person name="Goode T."/>
            <person name="Graham J."/>
            <person name="Grandbois E."/>
            <person name="Grewal S."/>
            <person name="Gyaltsen K."/>
            <person name="Hafez N."/>
            <person name="Hagos B."/>
            <person name="Hall J."/>
            <person name="Henson C."/>
            <person name="Hollinger A."/>
            <person name="Honan T."/>
            <person name="Huard M.D."/>
            <person name="Hughes L."/>
            <person name="Hurhula B."/>
            <person name="Husby M.E."/>
            <person name="Kamat A."/>
            <person name="Kanga B."/>
            <person name="Kashin S."/>
            <person name="Khazanovich D."/>
            <person name="Kisner P."/>
            <person name="Lance K."/>
            <person name="Lara M."/>
            <person name="Lee W."/>
            <person name="Lennon N."/>
            <person name="Letendre F."/>
            <person name="LeVine R."/>
            <person name="Lipovsky A."/>
            <person name="Liu X."/>
            <person name="Liu J."/>
            <person name="Liu S."/>
            <person name="Lokyitsang T."/>
            <person name="Lokyitsang Y."/>
            <person name="Lubonja R."/>
            <person name="Lui A."/>
            <person name="MacDonald P."/>
            <person name="Magnisalis V."/>
            <person name="Maru K."/>
            <person name="Matthews C."/>
            <person name="McCusker W."/>
            <person name="McDonough S."/>
            <person name="Mehta T."/>
            <person name="Meldrim J."/>
            <person name="Meneus L."/>
            <person name="Mihai O."/>
            <person name="Mihalev A."/>
            <person name="Mihova T."/>
            <person name="Mittelman R."/>
            <person name="Mlenga V."/>
            <person name="Montmayeur A."/>
            <person name="Mulrain L."/>
            <person name="Navidi A."/>
            <person name="Naylor J."/>
            <person name="Negash T."/>
            <person name="Nguyen T."/>
            <person name="Nguyen N."/>
            <person name="Nicol R."/>
            <person name="Norbu C."/>
            <person name="Norbu N."/>
            <person name="Novod N."/>
            <person name="O'Neill B."/>
            <person name="Osman S."/>
            <person name="Markiewicz E."/>
            <person name="Oyono O.L."/>
            <person name="Patti C."/>
            <person name="Phunkhang P."/>
            <person name="Pierre F."/>
            <person name="Priest M."/>
            <person name="Raghuraman S."/>
            <person name="Rege F."/>
            <person name="Reyes R."/>
            <person name="Rise C."/>
            <person name="Rogov P."/>
            <person name="Ross K."/>
            <person name="Ryan E."/>
            <person name="Settipalli S."/>
            <person name="Shea T."/>
            <person name="Sherpa N."/>
            <person name="Shi L."/>
            <person name="Shih D."/>
            <person name="Sparrow T."/>
            <person name="Spaulding J."/>
            <person name="Stalker J."/>
            <person name="Stange-Thomann N."/>
            <person name="Stavropoulos S."/>
            <person name="Stone C."/>
            <person name="Strader C."/>
            <person name="Tesfaye S."/>
            <person name="Thomson T."/>
            <person name="Thoulutsang Y."/>
            <person name="Thoulutsang D."/>
            <person name="Topham K."/>
            <person name="Topping I."/>
            <person name="Tsamla T."/>
            <person name="Vassiliev H."/>
            <person name="Vo A."/>
            <person name="Wangchuk T."/>
            <person name="Wangdi T."/>
            <person name="Weiand M."/>
            <person name="Wilkinson J."/>
            <person name="Wilson A."/>
            <person name="Yadav S."/>
            <person name="Young G."/>
            <person name="Yu Q."/>
            <person name="Zembek L."/>
            <person name="Zhong D."/>
            <person name="Zimmer A."/>
            <person name="Zwirko Z."/>
            <person name="Jaffe D.B."/>
            <person name="Alvarez P."/>
            <person name="Brockman W."/>
            <person name="Butler J."/>
            <person name="Chin C."/>
            <person name="Gnerre S."/>
            <person name="Grabherr M."/>
            <person name="Kleber M."/>
            <person name="Mauceli E."/>
            <person name="MacCallum I."/>
        </authorList>
    </citation>
    <scope>NUCLEOTIDE SEQUENCE [LARGE SCALE GENOMIC DNA]</scope>
    <source>
        <strain evidence="13">Tucson 15010-1051.87</strain>
    </source>
</reference>
<evidence type="ECO:0000256" key="1">
    <source>
        <dbReference type="ARBA" id="ARBA00004613"/>
    </source>
</evidence>
<evidence type="ECO:0000256" key="4">
    <source>
        <dbReference type="ARBA" id="ARBA00022729"/>
    </source>
</evidence>
<dbReference type="CDD" id="cd00190">
    <property type="entry name" value="Tryp_SPc"/>
    <property type="match status" value="1"/>
</dbReference>
<evidence type="ECO:0000256" key="10">
    <source>
        <dbReference type="SAM" id="SignalP"/>
    </source>
</evidence>
<protein>
    <recommendedName>
        <fullName evidence="11">Peptidase S1 domain-containing protein</fullName>
    </recommendedName>
</protein>
<dbReference type="PRINTS" id="PR00722">
    <property type="entry name" value="CHYMOTRYPSIN"/>
</dbReference>
<proteinExistence type="inferred from homology"/>
<dbReference type="EMBL" id="CH940650">
    <property type="protein sequence ID" value="EDW68302.2"/>
    <property type="molecule type" value="Genomic_DNA"/>
</dbReference>
<keyword evidence="6" id="KW-0720">Serine protease</keyword>
<organism evidence="12 13">
    <name type="scientific">Drosophila virilis</name>
    <name type="common">Fruit fly</name>
    <dbReference type="NCBI Taxonomy" id="7244"/>
    <lineage>
        <taxon>Eukaryota</taxon>
        <taxon>Metazoa</taxon>
        <taxon>Ecdysozoa</taxon>
        <taxon>Arthropoda</taxon>
        <taxon>Hexapoda</taxon>
        <taxon>Insecta</taxon>
        <taxon>Pterygota</taxon>
        <taxon>Neoptera</taxon>
        <taxon>Endopterygota</taxon>
        <taxon>Diptera</taxon>
        <taxon>Brachycera</taxon>
        <taxon>Muscomorpha</taxon>
        <taxon>Ephydroidea</taxon>
        <taxon>Drosophilidae</taxon>
        <taxon>Drosophila</taxon>
    </lineage>
</organism>
<dbReference type="InterPro" id="IPR018114">
    <property type="entry name" value="TRYPSIN_HIS"/>
</dbReference>
<keyword evidence="4 10" id="KW-0732">Signal</keyword>
<dbReference type="Pfam" id="PF00089">
    <property type="entry name" value="Trypsin"/>
    <property type="match status" value="1"/>
</dbReference>
<evidence type="ECO:0000256" key="7">
    <source>
        <dbReference type="ARBA" id="ARBA00023145"/>
    </source>
</evidence>
<keyword evidence="8" id="KW-1015">Disulfide bond</keyword>
<evidence type="ECO:0000259" key="11">
    <source>
        <dbReference type="PROSITE" id="PS50240"/>
    </source>
</evidence>
<keyword evidence="13" id="KW-1185">Reference proteome</keyword>
<dbReference type="GO" id="GO:0005576">
    <property type="term" value="C:extracellular region"/>
    <property type="evidence" value="ECO:0007669"/>
    <property type="project" value="UniProtKB-SubCell"/>
</dbReference>
<dbReference type="InterPro" id="IPR001254">
    <property type="entry name" value="Trypsin_dom"/>
</dbReference>
<evidence type="ECO:0000256" key="9">
    <source>
        <dbReference type="ARBA" id="ARBA00024195"/>
    </source>
</evidence>
<dbReference type="InterPro" id="IPR009003">
    <property type="entry name" value="Peptidase_S1_PA"/>
</dbReference>
<dbReference type="InterPro" id="IPR051487">
    <property type="entry name" value="Ser/Thr_Proteases_Immune/Dev"/>
</dbReference>
<feature type="domain" description="Peptidase S1" evidence="11">
    <location>
        <begin position="234"/>
        <end position="479"/>
    </location>
</feature>
<dbReference type="FunFam" id="2.40.10.10:FF:000146">
    <property type="entry name" value="Serine protease 53"/>
    <property type="match status" value="1"/>
</dbReference>
<dbReference type="Proteomes" id="UP000008792">
    <property type="component" value="Unassembled WGS sequence"/>
</dbReference>
<dbReference type="InterPro" id="IPR043504">
    <property type="entry name" value="Peptidase_S1_PA_chymotrypsin"/>
</dbReference>
<evidence type="ECO:0000313" key="12">
    <source>
        <dbReference type="EMBL" id="EDW68302.2"/>
    </source>
</evidence>
<accession>B4M052</accession>
<keyword evidence="2" id="KW-0964">Secreted</keyword>
<gene>
    <name evidence="12" type="primary">Dvir\GJ22606</name>
    <name evidence="12" type="ORF">Dvir_GJ22606</name>
</gene>
<dbReference type="PANTHER" id="PTHR24256">
    <property type="entry name" value="TRYPTASE-RELATED"/>
    <property type="match status" value="1"/>
</dbReference>
<dbReference type="OrthoDB" id="238681at2759"/>
<dbReference type="GO" id="GO:0006508">
    <property type="term" value="P:proteolysis"/>
    <property type="evidence" value="ECO:0007669"/>
    <property type="project" value="UniProtKB-KW"/>
</dbReference>
<feature type="signal peptide" evidence="10">
    <location>
        <begin position="1"/>
        <end position="31"/>
    </location>
</feature>
<evidence type="ECO:0000256" key="5">
    <source>
        <dbReference type="ARBA" id="ARBA00022801"/>
    </source>
</evidence>
<feature type="chain" id="PRO_5006457542" description="Peptidase S1 domain-containing protein" evidence="10">
    <location>
        <begin position="32"/>
        <end position="480"/>
    </location>
</feature>